<keyword evidence="3" id="KW-1185">Reference proteome</keyword>
<organism evidence="2 3">
    <name type="scientific">Hoyosella rhizosphaerae</name>
    <dbReference type="NCBI Taxonomy" id="1755582"/>
    <lineage>
        <taxon>Bacteria</taxon>
        <taxon>Bacillati</taxon>
        <taxon>Actinomycetota</taxon>
        <taxon>Actinomycetes</taxon>
        <taxon>Mycobacteriales</taxon>
        <taxon>Hoyosellaceae</taxon>
        <taxon>Hoyosella</taxon>
    </lineage>
</organism>
<feature type="region of interest" description="Disordered" evidence="1">
    <location>
        <begin position="259"/>
        <end position="279"/>
    </location>
</feature>
<dbReference type="Proteomes" id="UP000641514">
    <property type="component" value="Unassembled WGS sequence"/>
</dbReference>
<comment type="caution">
    <text evidence="2">The sequence shown here is derived from an EMBL/GenBank/DDBJ whole genome shotgun (WGS) entry which is preliminary data.</text>
</comment>
<evidence type="ECO:0000313" key="2">
    <source>
        <dbReference type="EMBL" id="GGC70870.1"/>
    </source>
</evidence>
<dbReference type="EMBL" id="BMJH01000003">
    <property type="protein sequence ID" value="GGC70870.1"/>
    <property type="molecule type" value="Genomic_DNA"/>
</dbReference>
<proteinExistence type="predicted"/>
<evidence type="ECO:0000256" key="1">
    <source>
        <dbReference type="SAM" id="MobiDB-lite"/>
    </source>
</evidence>
<protein>
    <submittedName>
        <fullName evidence="2">Uncharacterized protein</fullName>
    </submittedName>
</protein>
<dbReference type="AlphaFoldDB" id="A0A916UFZ3"/>
<reference evidence="2" key="1">
    <citation type="journal article" date="2014" name="Int. J. Syst. Evol. Microbiol.">
        <title>Complete genome sequence of Corynebacterium casei LMG S-19264T (=DSM 44701T), isolated from a smear-ripened cheese.</title>
        <authorList>
            <consortium name="US DOE Joint Genome Institute (JGI-PGF)"/>
            <person name="Walter F."/>
            <person name="Albersmeier A."/>
            <person name="Kalinowski J."/>
            <person name="Ruckert C."/>
        </authorList>
    </citation>
    <scope>NUCLEOTIDE SEQUENCE</scope>
    <source>
        <strain evidence="2">CGMCC 1.15478</strain>
    </source>
</reference>
<evidence type="ECO:0000313" key="3">
    <source>
        <dbReference type="Proteomes" id="UP000641514"/>
    </source>
</evidence>
<reference evidence="2" key="2">
    <citation type="submission" date="2020-09" db="EMBL/GenBank/DDBJ databases">
        <authorList>
            <person name="Sun Q."/>
            <person name="Zhou Y."/>
        </authorList>
    </citation>
    <scope>NUCLEOTIDE SEQUENCE</scope>
    <source>
        <strain evidence="2">CGMCC 1.15478</strain>
    </source>
</reference>
<sequence>MCAALVATGCSQTSADQSADEDPNDRIAVTLPVPAANVVVLNPGAEPRTQLEYNLEFSSTSEHTVTARSTISQVLGDDPEQDFSRPEVTMPISARVGGGNAAGNNVTLTVGDATSPDNLVNESFGDAAGSEATIRMDRNGSVQELTLSPTEESDDIARESLEHAIFQTVYGVVALPSEPVGVGAQWLVEQPIVSATEILQSTTVTLRERNGDVIVLDISVEQKPTLDFFDIPGAGRVLIDSFDSRGSGSITVDLTKPLPTDGNVDVRGEQQYSDPDSGFRVRQRTGMSLAWTTD</sequence>
<gene>
    <name evidence="2" type="ORF">GCM10011410_24690</name>
</gene>
<accession>A0A916UFZ3</accession>
<name>A0A916UFZ3_9ACTN</name>